<gene>
    <name evidence="2" type="ORF">BLA3211_07118</name>
</gene>
<dbReference type="AlphaFoldDB" id="A0A6J5JKV9"/>
<evidence type="ECO:0000313" key="2">
    <source>
        <dbReference type="EMBL" id="CAB3972706.1"/>
    </source>
</evidence>
<evidence type="ECO:0000256" key="1">
    <source>
        <dbReference type="SAM" id="MobiDB-lite"/>
    </source>
</evidence>
<dbReference type="EMBL" id="CABWIL020000034">
    <property type="protein sequence ID" value="CAB3972706.1"/>
    <property type="molecule type" value="Genomic_DNA"/>
</dbReference>
<proteinExistence type="predicted"/>
<evidence type="ECO:0000313" key="3">
    <source>
        <dbReference type="Proteomes" id="UP000494301"/>
    </source>
</evidence>
<reference evidence="2 3" key="1">
    <citation type="submission" date="2020-04" db="EMBL/GenBank/DDBJ databases">
        <authorList>
            <person name="Depoorter E."/>
        </authorList>
    </citation>
    <scope>NUCLEOTIDE SEQUENCE [LARGE SCALE GENOMIC DNA]</scope>
    <source>
        <strain evidence="2 3">BCC0217</strain>
    </source>
</reference>
<sequence>MNDLTRKARGTPQQHRKYAQDTATDDGMPIAPEKPRLTNPNAREQPRTAEQMRSDASRRPGTACRSTR</sequence>
<dbReference type="RefSeq" id="WP_089448653.1">
    <property type="nucleotide sequence ID" value="NZ_CABWIL020000034.1"/>
</dbReference>
<feature type="compositionally biased region" description="Basic and acidic residues" evidence="1">
    <location>
        <begin position="44"/>
        <end position="58"/>
    </location>
</feature>
<feature type="region of interest" description="Disordered" evidence="1">
    <location>
        <begin position="1"/>
        <end position="68"/>
    </location>
</feature>
<accession>A0A6J5JKV9</accession>
<name>A0A6J5JKV9_9BURK</name>
<dbReference type="Proteomes" id="UP000494301">
    <property type="component" value="Unassembled WGS sequence"/>
</dbReference>
<protein>
    <submittedName>
        <fullName evidence="2">Uncharacterized protein</fullName>
    </submittedName>
</protein>
<organism evidence="2 3">
    <name type="scientific">Burkholderia aenigmatica</name>
    <dbReference type="NCBI Taxonomy" id="2015348"/>
    <lineage>
        <taxon>Bacteria</taxon>
        <taxon>Pseudomonadati</taxon>
        <taxon>Pseudomonadota</taxon>
        <taxon>Betaproteobacteria</taxon>
        <taxon>Burkholderiales</taxon>
        <taxon>Burkholderiaceae</taxon>
        <taxon>Burkholderia</taxon>
        <taxon>Burkholderia cepacia complex</taxon>
    </lineage>
</organism>